<dbReference type="PROSITE" id="PS51724">
    <property type="entry name" value="SPOR"/>
    <property type="match status" value="1"/>
</dbReference>
<protein>
    <submittedName>
        <fullName evidence="4">SPOR domain-containing protein</fullName>
    </submittedName>
</protein>
<feature type="region of interest" description="Disordered" evidence="1">
    <location>
        <begin position="1"/>
        <end position="341"/>
    </location>
</feature>
<dbReference type="InterPro" id="IPR007730">
    <property type="entry name" value="SPOR-like_dom"/>
</dbReference>
<reference evidence="4 5" key="1">
    <citation type="submission" date="2020-12" db="EMBL/GenBank/DDBJ databases">
        <title>Revised draft genomes of Rhodomicrobium vannielii ATCC 17100 and Rhodomicrobium udaipurense JA643.</title>
        <authorList>
            <person name="Conners E.M."/>
            <person name="Davenport E.J."/>
            <person name="Bose A."/>
        </authorList>
    </citation>
    <scope>NUCLEOTIDE SEQUENCE [LARGE SCALE GENOMIC DNA]</scope>
    <source>
        <strain evidence="4 5">JA643</strain>
    </source>
</reference>
<feature type="compositionally biased region" description="Low complexity" evidence="1">
    <location>
        <begin position="88"/>
        <end position="97"/>
    </location>
</feature>
<evidence type="ECO:0000256" key="1">
    <source>
        <dbReference type="SAM" id="MobiDB-lite"/>
    </source>
</evidence>
<evidence type="ECO:0000259" key="3">
    <source>
        <dbReference type="PROSITE" id="PS51724"/>
    </source>
</evidence>
<evidence type="ECO:0000256" key="2">
    <source>
        <dbReference type="SAM" id="Phobius"/>
    </source>
</evidence>
<gene>
    <name evidence="4" type="ORF">JDN41_01670</name>
</gene>
<keyword evidence="2" id="KW-0812">Transmembrane</keyword>
<feature type="compositionally biased region" description="Acidic residues" evidence="1">
    <location>
        <begin position="318"/>
        <end position="331"/>
    </location>
</feature>
<feature type="compositionally biased region" description="Pro residues" evidence="1">
    <location>
        <begin position="98"/>
        <end position="110"/>
    </location>
</feature>
<accession>A0A8I1GCB0</accession>
<feature type="transmembrane region" description="Helical" evidence="2">
    <location>
        <begin position="344"/>
        <end position="364"/>
    </location>
</feature>
<dbReference type="AlphaFoldDB" id="A0A8I1GCB0"/>
<dbReference type="GO" id="GO:0042834">
    <property type="term" value="F:peptidoglycan binding"/>
    <property type="evidence" value="ECO:0007669"/>
    <property type="project" value="InterPro"/>
</dbReference>
<proteinExistence type="predicted"/>
<keyword evidence="5" id="KW-1185">Reference proteome</keyword>
<feature type="compositionally biased region" description="Low complexity" evidence="1">
    <location>
        <begin position="412"/>
        <end position="440"/>
    </location>
</feature>
<evidence type="ECO:0000313" key="5">
    <source>
        <dbReference type="Proteomes" id="UP000623250"/>
    </source>
</evidence>
<feature type="compositionally biased region" description="Pro residues" evidence="1">
    <location>
        <begin position="165"/>
        <end position="175"/>
    </location>
</feature>
<dbReference type="RefSeq" id="WP_162173107.1">
    <property type="nucleotide sequence ID" value="NZ_JAEMUK010000003.1"/>
</dbReference>
<feature type="compositionally biased region" description="Polar residues" evidence="1">
    <location>
        <begin position="271"/>
        <end position="287"/>
    </location>
</feature>
<dbReference type="Proteomes" id="UP000623250">
    <property type="component" value="Unassembled WGS sequence"/>
</dbReference>
<feature type="domain" description="SPOR" evidence="3">
    <location>
        <begin position="563"/>
        <end position="649"/>
    </location>
</feature>
<dbReference type="EMBL" id="JAEMUK010000003">
    <property type="protein sequence ID" value="MBJ7542264.1"/>
    <property type="molecule type" value="Genomic_DNA"/>
</dbReference>
<comment type="caution">
    <text evidence="4">The sequence shown here is derived from an EMBL/GenBank/DDBJ whole genome shotgun (WGS) entry which is preliminary data.</text>
</comment>
<feature type="compositionally biased region" description="Basic and acidic residues" evidence="1">
    <location>
        <begin position="113"/>
        <end position="124"/>
    </location>
</feature>
<keyword evidence="2" id="KW-0472">Membrane</keyword>
<feature type="compositionally biased region" description="Basic and acidic residues" evidence="1">
    <location>
        <begin position="480"/>
        <end position="491"/>
    </location>
</feature>
<evidence type="ECO:0000313" key="4">
    <source>
        <dbReference type="EMBL" id="MBJ7542264.1"/>
    </source>
</evidence>
<feature type="compositionally biased region" description="Basic and acidic residues" evidence="1">
    <location>
        <begin position="14"/>
        <end position="33"/>
    </location>
</feature>
<sequence>MSTNDDSASRRGRSPVEGERRNPAAQERDERWEQSSSRDPASGGYPEQRGREPQRPAFSNFSRHAYEQPRQVQQPPAQPPFPARNEPPRFSDQSPASYVPPPSPYAPEPGPLDYRRDAGDDLFMRDTPQFDPAPFPAKGPAYQDDLYDQPVQRQQDPYANLPIRQAPPTPQPPAPRQDDAAYYQREARSTVDDYDQGFAAQERQASRFYLPEEQPQAQPPLPPRSAQPDRGFAPPADRGYAVQPPKAPVDRGYVPQPPQQSAPVDRGYAPQQPQSFAQNTYAPQQEDYSARFPAQGGWADDAAPHGDDLGRHNPHADELDEDFFADEDELEQDHAPQRKRSRKLFVAAALVGAITVGGGGAYLYKSMSGPADETGVIRADPRPLKAAPENPGGKQFPNGEKTIYDRLTPDGQQVQAAFAAPASAPAPQSYASASTSSGQPNSLEDRIDEALRKAQRTGDAPQPSGPAARGPDLPTVVRSEVYRPDGTRVDTNRAPAPSIASAANGELPPPFGNGPSTFPATQAVPSPAPAVQPFRTGAVSSAAPVTRSASLTPAEPATAYATPAPAGSFWVSLKSAPDERAIQRDIPILTDKYKSVLGPVALQAKIADLGARGVTYRAVAGPLGTRQEAMELCQRIKGIGGDKSCFVTN</sequence>
<feature type="region of interest" description="Disordered" evidence="1">
    <location>
        <begin position="368"/>
        <end position="508"/>
    </location>
</feature>
<name>A0A8I1GCB0_9HYPH</name>
<feature type="compositionally biased region" description="Basic and acidic residues" evidence="1">
    <location>
        <begin position="443"/>
        <end position="452"/>
    </location>
</feature>
<organism evidence="4 5">
    <name type="scientific">Rhodomicrobium udaipurense</name>
    <dbReference type="NCBI Taxonomy" id="1202716"/>
    <lineage>
        <taxon>Bacteria</taxon>
        <taxon>Pseudomonadati</taxon>
        <taxon>Pseudomonadota</taxon>
        <taxon>Alphaproteobacteria</taxon>
        <taxon>Hyphomicrobiales</taxon>
        <taxon>Hyphomicrobiaceae</taxon>
        <taxon>Rhodomicrobium</taxon>
    </lineage>
</organism>
<keyword evidence="2" id="KW-1133">Transmembrane helix</keyword>
<feature type="compositionally biased region" description="Basic and acidic residues" evidence="1">
    <location>
        <begin position="302"/>
        <end position="317"/>
    </location>
</feature>